<sequence>MNIVMLTNTYLPHVGGVAHSVSAFSDEYRKHGHNVLVIAPEFAQQVAREEHVLRIHAIQNFNGSDFSFALPFSLALNERLDAFKPDIVHSHHPFLLGLTALRIARERELPLVFTHHTLYEHYTHNVVANSQVVKRFAIEIATRYANLATLVLAPSLSVVRLLHERGVNTPIAEVPTGVRLEDYRDGDGRGIREQLHIPSSAFVVGHLGRFGQEKNLPFLCEAVARFMRDRENAHFLLAGSGPLEDDLRNIFIQQGLLHRLHMPGKVLGPARRDMYSAMDTFVFSSTTETQGLVLSEAMASGIPVIALEANGTREIVKDRVNGRLITGNDIEQFVSAIHWLHDTPPGGRRELIHQAVCTARDFSMKSCAQRALDLYQPLLKHHSPPDSAQLTQWMRMWKLIGAQWEIIEGLTGAAGAALNQAPEQ</sequence>
<dbReference type="Gene3D" id="3.40.50.2000">
    <property type="entry name" value="Glycogen Phosphorylase B"/>
    <property type="match status" value="2"/>
</dbReference>
<dbReference type="Proteomes" id="UP001569428">
    <property type="component" value="Unassembled WGS sequence"/>
</dbReference>
<dbReference type="GO" id="GO:0016757">
    <property type="term" value="F:glycosyltransferase activity"/>
    <property type="evidence" value="ECO:0007669"/>
    <property type="project" value="UniProtKB-KW"/>
</dbReference>
<proteinExistence type="predicted"/>
<dbReference type="Pfam" id="PF13439">
    <property type="entry name" value="Glyco_transf_4"/>
    <property type="match status" value="1"/>
</dbReference>
<name>A0ABV4P3T4_9GAMM</name>
<dbReference type="InterPro" id="IPR001296">
    <property type="entry name" value="Glyco_trans_1"/>
</dbReference>
<evidence type="ECO:0000313" key="3">
    <source>
        <dbReference type="EMBL" id="MFA0812593.1"/>
    </source>
</evidence>
<organism evidence="3 4">
    <name type="scientific">Microbulbifer epialgicus</name>
    <dbReference type="NCBI Taxonomy" id="393907"/>
    <lineage>
        <taxon>Bacteria</taxon>
        <taxon>Pseudomonadati</taxon>
        <taxon>Pseudomonadota</taxon>
        <taxon>Gammaproteobacteria</taxon>
        <taxon>Cellvibrionales</taxon>
        <taxon>Microbulbiferaceae</taxon>
        <taxon>Microbulbifer</taxon>
    </lineage>
</organism>
<dbReference type="EMBL" id="JBGMEK010000047">
    <property type="protein sequence ID" value="MFA0812593.1"/>
    <property type="molecule type" value="Genomic_DNA"/>
</dbReference>
<keyword evidence="3" id="KW-0328">Glycosyltransferase</keyword>
<reference evidence="3 4" key="1">
    <citation type="submission" date="2024-08" db="EMBL/GenBank/DDBJ databases">
        <authorList>
            <person name="Ishaq N."/>
        </authorList>
    </citation>
    <scope>NUCLEOTIDE SEQUENCE [LARGE SCALE GENOMIC DNA]</scope>
    <source>
        <strain evidence="3 4">DSM 18651</strain>
    </source>
</reference>
<comment type="caution">
    <text evidence="3">The sequence shown here is derived from an EMBL/GenBank/DDBJ whole genome shotgun (WGS) entry which is preliminary data.</text>
</comment>
<evidence type="ECO:0000259" key="2">
    <source>
        <dbReference type="Pfam" id="PF13439"/>
    </source>
</evidence>
<dbReference type="InterPro" id="IPR050194">
    <property type="entry name" value="Glycosyltransferase_grp1"/>
</dbReference>
<feature type="domain" description="Glycosyltransferase subfamily 4-like N-terminal" evidence="2">
    <location>
        <begin position="14"/>
        <end position="181"/>
    </location>
</feature>
<evidence type="ECO:0000259" key="1">
    <source>
        <dbReference type="Pfam" id="PF00534"/>
    </source>
</evidence>
<dbReference type="PANTHER" id="PTHR45947:SF3">
    <property type="entry name" value="SULFOQUINOVOSYL TRANSFERASE SQD2"/>
    <property type="match status" value="1"/>
</dbReference>
<dbReference type="InterPro" id="IPR028098">
    <property type="entry name" value="Glyco_trans_4-like_N"/>
</dbReference>
<dbReference type="SUPFAM" id="SSF53756">
    <property type="entry name" value="UDP-Glycosyltransferase/glycogen phosphorylase"/>
    <property type="match status" value="1"/>
</dbReference>
<dbReference type="EC" id="2.4.-.-" evidence="3"/>
<accession>A0ABV4P3T4</accession>
<feature type="domain" description="Glycosyl transferase family 1" evidence="1">
    <location>
        <begin position="191"/>
        <end position="344"/>
    </location>
</feature>
<gene>
    <name evidence="3" type="ORF">ACCI49_16895</name>
</gene>
<protein>
    <submittedName>
        <fullName evidence="3">Glycosyltransferase</fullName>
        <ecNumber evidence="3">2.4.-.-</ecNumber>
    </submittedName>
</protein>
<dbReference type="RefSeq" id="WP_371840284.1">
    <property type="nucleotide sequence ID" value="NZ_JBGMEK010000047.1"/>
</dbReference>
<evidence type="ECO:0000313" key="4">
    <source>
        <dbReference type="Proteomes" id="UP001569428"/>
    </source>
</evidence>
<keyword evidence="3" id="KW-0808">Transferase</keyword>
<keyword evidence="4" id="KW-1185">Reference proteome</keyword>
<dbReference type="Pfam" id="PF00534">
    <property type="entry name" value="Glycos_transf_1"/>
    <property type="match status" value="1"/>
</dbReference>
<dbReference type="PANTHER" id="PTHR45947">
    <property type="entry name" value="SULFOQUINOVOSYL TRANSFERASE SQD2"/>
    <property type="match status" value="1"/>
</dbReference>